<accession>A0A1L8EEI2</accession>
<organism evidence="9">
    <name type="scientific">Haematobia irritans</name>
    <name type="common">Horn fly</name>
    <name type="synonym">Conops irritans</name>
    <dbReference type="NCBI Taxonomy" id="7368"/>
    <lineage>
        <taxon>Eukaryota</taxon>
        <taxon>Metazoa</taxon>
        <taxon>Ecdysozoa</taxon>
        <taxon>Arthropoda</taxon>
        <taxon>Hexapoda</taxon>
        <taxon>Insecta</taxon>
        <taxon>Pterygota</taxon>
        <taxon>Neoptera</taxon>
        <taxon>Endopterygota</taxon>
        <taxon>Diptera</taxon>
        <taxon>Brachycera</taxon>
        <taxon>Muscomorpha</taxon>
        <taxon>Muscoidea</taxon>
        <taxon>Muscidae</taxon>
        <taxon>Haematobia</taxon>
    </lineage>
</organism>
<proteinExistence type="inferred from homology"/>
<dbReference type="GO" id="GO:0061617">
    <property type="term" value="C:MICOS complex"/>
    <property type="evidence" value="ECO:0007669"/>
    <property type="project" value="UniProtKB-UniRule"/>
</dbReference>
<evidence type="ECO:0000256" key="4">
    <source>
        <dbReference type="ARBA" id="ARBA00022792"/>
    </source>
</evidence>
<comment type="similarity">
    <text evidence="2 8">Belongs to the MICOS complex subunit Mic13 family.</text>
</comment>
<evidence type="ECO:0000256" key="1">
    <source>
        <dbReference type="ARBA" id="ARBA00004434"/>
    </source>
</evidence>
<comment type="function">
    <text evidence="8">Component of the MICOS complex, a large protein complex of the mitochondrial inner membrane that plays crucial roles in the maintenance of crista junctions, inner membrane architecture, and formation of contact sites to the outer membrane.</text>
</comment>
<evidence type="ECO:0000256" key="3">
    <source>
        <dbReference type="ARBA" id="ARBA00022692"/>
    </source>
</evidence>
<dbReference type="Pfam" id="PF15884">
    <property type="entry name" value="QIL1"/>
    <property type="match status" value="1"/>
</dbReference>
<protein>
    <recommendedName>
        <fullName evidence="8">MICOS complex subunit MIC13</fullName>
    </recommendedName>
</protein>
<name>A0A1L8EEI2_HAEIR</name>
<keyword evidence="3" id="KW-0812">Transmembrane</keyword>
<evidence type="ECO:0000256" key="8">
    <source>
        <dbReference type="RuleBase" id="RU363009"/>
    </source>
</evidence>
<evidence type="ECO:0000256" key="7">
    <source>
        <dbReference type="ARBA" id="ARBA00023136"/>
    </source>
</evidence>
<dbReference type="EMBL" id="GFDG01001677">
    <property type="protein sequence ID" value="JAV17122.1"/>
    <property type="molecule type" value="Transcribed_RNA"/>
</dbReference>
<evidence type="ECO:0000256" key="2">
    <source>
        <dbReference type="ARBA" id="ARBA00006771"/>
    </source>
</evidence>
<evidence type="ECO:0000256" key="6">
    <source>
        <dbReference type="ARBA" id="ARBA00023128"/>
    </source>
</evidence>
<evidence type="ECO:0000313" key="9">
    <source>
        <dbReference type="EMBL" id="JAV17122.1"/>
    </source>
</evidence>
<evidence type="ECO:0000256" key="5">
    <source>
        <dbReference type="ARBA" id="ARBA00022989"/>
    </source>
</evidence>
<dbReference type="GO" id="GO:0044284">
    <property type="term" value="C:mitochondrial crista junction"/>
    <property type="evidence" value="ECO:0007669"/>
    <property type="project" value="TreeGrafter"/>
</dbReference>
<comment type="subcellular location">
    <subcellularLocation>
        <location evidence="1 8">Mitochondrion inner membrane</location>
        <topology evidence="1 8">Single-pass membrane protein</topology>
    </subcellularLocation>
</comment>
<dbReference type="PANTHER" id="PTHR31816:SF3">
    <property type="entry name" value="MICOS COMPLEX SUBUNIT MIC13"/>
    <property type="match status" value="1"/>
</dbReference>
<sequence>MVIGFVIRSGLVVGAVYYSKKLGVWGTPEESEKFYNCVKSQLRPHVQTLEKQLPFEVPSLPQTGEVRFLAKHYYNQGVKKTFHFIEMLPCYAGQMAKKAKDTFNEFSQSPKGSN</sequence>
<keyword evidence="6 8" id="KW-0496">Mitochondrion</keyword>
<dbReference type="PANTHER" id="PTHR31816">
    <property type="entry name" value="MICOS COMPLEX SUBUNIT MIC13"/>
    <property type="match status" value="1"/>
</dbReference>
<dbReference type="GO" id="GO:0042407">
    <property type="term" value="P:cristae formation"/>
    <property type="evidence" value="ECO:0007669"/>
    <property type="project" value="TreeGrafter"/>
</dbReference>
<dbReference type="AlphaFoldDB" id="A0A1L8EEI2"/>
<keyword evidence="5" id="KW-1133">Transmembrane helix</keyword>
<keyword evidence="7" id="KW-0472">Membrane</keyword>
<reference evidence="9" key="1">
    <citation type="submission" date="2017-01" db="EMBL/GenBank/DDBJ databases">
        <title>An insight into the sialome and mialome of the horn fly, Haematobia irritans.</title>
        <authorList>
            <person name="Breijo M."/>
            <person name="Boiani M."/>
            <person name="Ures X."/>
            <person name="Rocha S."/>
            <person name="Sequeira M."/>
            <person name="Ribeiro J.M."/>
        </authorList>
    </citation>
    <scope>NUCLEOTIDE SEQUENCE</scope>
</reference>
<keyword evidence="4 8" id="KW-0999">Mitochondrion inner membrane</keyword>
<dbReference type="InterPro" id="IPR026769">
    <property type="entry name" value="Mic13"/>
</dbReference>
<comment type="subunit">
    <text evidence="8">Component of the mitochondrial contact site and cristae organizing system (MICOS) complex.</text>
</comment>